<keyword evidence="2 5" id="KW-0863">Zinc-finger</keyword>
<evidence type="ECO:0000256" key="4">
    <source>
        <dbReference type="ARBA" id="ARBA00023125"/>
    </source>
</evidence>
<evidence type="ECO:0000256" key="2">
    <source>
        <dbReference type="ARBA" id="ARBA00022771"/>
    </source>
</evidence>
<dbReference type="PROSITE" id="PS50950">
    <property type="entry name" value="ZF_THAP"/>
    <property type="match status" value="1"/>
</dbReference>
<comment type="caution">
    <text evidence="7">The sequence shown here is derived from an EMBL/GenBank/DDBJ whole genome shotgun (WGS) entry which is preliminary data.</text>
</comment>
<keyword evidence="8" id="KW-1185">Reference proteome</keyword>
<sequence length="267" mass="29736">MSSKDRTRTCCVIKCVNINTPWKSEVKFYKFPQKHSLQRTRWVQAVRDNNGPWWRPDSGSLICGEHFVKGKPDDCPKNVDYAPSVFANMKKPEIKSRTVSVKEFAFEYIKYDALLEKPTKDNMKTDQRKLAYVKLSSALLIPVATVRSWEKRFREYYDYKMAEAAERQLGAEGVKPRWLLLLAKRLGPAPGDIGVATSGSRVAPGDKVPSGAGVTPGCEVSPGGVVEVLCAAARARGTLCSTALYNDVRRALRLSAACPINDLHAVW</sequence>
<keyword evidence="4 5" id="KW-0238">DNA-binding</keyword>
<organism evidence="7 8">
    <name type="scientific">Mythimna separata</name>
    <name type="common">Oriental armyworm</name>
    <name type="synonym">Pseudaletia separata</name>
    <dbReference type="NCBI Taxonomy" id="271217"/>
    <lineage>
        <taxon>Eukaryota</taxon>
        <taxon>Metazoa</taxon>
        <taxon>Ecdysozoa</taxon>
        <taxon>Arthropoda</taxon>
        <taxon>Hexapoda</taxon>
        <taxon>Insecta</taxon>
        <taxon>Pterygota</taxon>
        <taxon>Neoptera</taxon>
        <taxon>Endopterygota</taxon>
        <taxon>Lepidoptera</taxon>
        <taxon>Glossata</taxon>
        <taxon>Ditrysia</taxon>
        <taxon>Noctuoidea</taxon>
        <taxon>Noctuidae</taxon>
        <taxon>Noctuinae</taxon>
        <taxon>Hadenini</taxon>
        <taxon>Mythimna</taxon>
    </lineage>
</organism>
<dbReference type="GO" id="GO:0008270">
    <property type="term" value="F:zinc ion binding"/>
    <property type="evidence" value="ECO:0007669"/>
    <property type="project" value="UniProtKB-KW"/>
</dbReference>
<accession>A0AAD7Y6P8</accession>
<protein>
    <recommendedName>
        <fullName evidence="6">THAP-type domain-containing protein</fullName>
    </recommendedName>
</protein>
<dbReference type="Pfam" id="PF05485">
    <property type="entry name" value="THAP"/>
    <property type="match status" value="1"/>
</dbReference>
<evidence type="ECO:0000256" key="1">
    <source>
        <dbReference type="ARBA" id="ARBA00022723"/>
    </source>
</evidence>
<evidence type="ECO:0000313" key="8">
    <source>
        <dbReference type="Proteomes" id="UP001231518"/>
    </source>
</evidence>
<proteinExistence type="predicted"/>
<evidence type="ECO:0000256" key="3">
    <source>
        <dbReference type="ARBA" id="ARBA00022833"/>
    </source>
</evidence>
<evidence type="ECO:0000259" key="6">
    <source>
        <dbReference type="PROSITE" id="PS50950"/>
    </source>
</evidence>
<evidence type="ECO:0000256" key="5">
    <source>
        <dbReference type="PROSITE-ProRule" id="PRU00309"/>
    </source>
</evidence>
<dbReference type="SMART" id="SM00980">
    <property type="entry name" value="THAP"/>
    <property type="match status" value="1"/>
</dbReference>
<reference evidence="7" key="1">
    <citation type="submission" date="2023-03" db="EMBL/GenBank/DDBJ databases">
        <title>Chromosome-level genomes of two armyworms, Mythimna separata and Mythimna loreyi, provide insights into the biosynthesis and reception of sex pheromones.</title>
        <authorList>
            <person name="Zhao H."/>
        </authorList>
    </citation>
    <scope>NUCLEOTIDE SEQUENCE</scope>
    <source>
        <strain evidence="7">BeijingLab</strain>
        <tissue evidence="7">Pupa</tissue>
    </source>
</reference>
<dbReference type="Proteomes" id="UP001231518">
    <property type="component" value="Chromosome 29"/>
</dbReference>
<feature type="domain" description="THAP-type" evidence="6">
    <location>
        <begin position="6"/>
        <end position="86"/>
    </location>
</feature>
<dbReference type="AlphaFoldDB" id="A0AAD7Y6P8"/>
<dbReference type="InterPro" id="IPR006612">
    <property type="entry name" value="THAP_Znf"/>
</dbReference>
<gene>
    <name evidence="7" type="ORF">PYW07_011592</name>
</gene>
<dbReference type="SUPFAM" id="SSF57716">
    <property type="entry name" value="Glucocorticoid receptor-like (DNA-binding domain)"/>
    <property type="match status" value="1"/>
</dbReference>
<keyword evidence="3" id="KW-0862">Zinc</keyword>
<evidence type="ECO:0000313" key="7">
    <source>
        <dbReference type="EMBL" id="KAJ8704404.1"/>
    </source>
</evidence>
<keyword evidence="1" id="KW-0479">Metal-binding</keyword>
<dbReference type="GO" id="GO:0003677">
    <property type="term" value="F:DNA binding"/>
    <property type="evidence" value="ECO:0007669"/>
    <property type="project" value="UniProtKB-UniRule"/>
</dbReference>
<dbReference type="EMBL" id="JARGEI010000031">
    <property type="protein sequence ID" value="KAJ8704404.1"/>
    <property type="molecule type" value="Genomic_DNA"/>
</dbReference>
<name>A0AAD7Y6P8_MYTSE</name>